<reference evidence="6 7" key="1">
    <citation type="submission" date="2024-01" db="EMBL/GenBank/DDBJ databases">
        <authorList>
            <person name="Allen C."/>
            <person name="Tagirdzhanova G."/>
        </authorList>
    </citation>
    <scope>NUCLEOTIDE SEQUENCE [LARGE SCALE GENOMIC DNA]</scope>
</reference>
<organism evidence="6 7">
    <name type="scientific">Sporothrix eucalyptigena</name>
    <dbReference type="NCBI Taxonomy" id="1812306"/>
    <lineage>
        <taxon>Eukaryota</taxon>
        <taxon>Fungi</taxon>
        <taxon>Dikarya</taxon>
        <taxon>Ascomycota</taxon>
        <taxon>Pezizomycotina</taxon>
        <taxon>Sordariomycetes</taxon>
        <taxon>Sordariomycetidae</taxon>
        <taxon>Ophiostomatales</taxon>
        <taxon>Ophiostomataceae</taxon>
        <taxon>Sporothrix</taxon>
    </lineage>
</organism>
<dbReference type="PANTHER" id="PTHR22981:SF81">
    <property type="entry name" value="DEHYDROGENASE, PUTATIVE-RELATED"/>
    <property type="match status" value="1"/>
</dbReference>
<dbReference type="Gene3D" id="1.10.1040.10">
    <property type="entry name" value="N-(1-d-carboxylethyl)-l-norvaline Dehydrogenase, domain 2"/>
    <property type="match status" value="1"/>
</dbReference>
<dbReference type="Pfam" id="PF00465">
    <property type="entry name" value="Fe-ADH"/>
    <property type="match status" value="1"/>
</dbReference>
<dbReference type="InterPro" id="IPR001670">
    <property type="entry name" value="ADH_Fe/GldA"/>
</dbReference>
<dbReference type="SUPFAM" id="SSF48179">
    <property type="entry name" value="6-phosphogluconate dehydrogenase C-terminal domain-like"/>
    <property type="match status" value="1"/>
</dbReference>
<dbReference type="Pfam" id="PF14833">
    <property type="entry name" value="NAD_binding_11"/>
    <property type="match status" value="1"/>
</dbReference>
<dbReference type="SUPFAM" id="SSF56796">
    <property type="entry name" value="Dehydroquinate synthase-like"/>
    <property type="match status" value="1"/>
</dbReference>
<dbReference type="InterPro" id="IPR006115">
    <property type="entry name" value="6PGDH_NADP-bd"/>
</dbReference>
<feature type="domain" description="Fe-containing alcohol dehydrogenase-like C-terminal" evidence="5">
    <location>
        <begin position="443"/>
        <end position="627"/>
    </location>
</feature>
<dbReference type="EMBL" id="CAWUHD010000029">
    <property type="protein sequence ID" value="CAK7218986.1"/>
    <property type="molecule type" value="Genomic_DNA"/>
</dbReference>
<protein>
    <recommendedName>
        <fullName evidence="8">Alcohol dehydrogenase iron-type/glycerol dehydrogenase GldA domain-containing protein</fullName>
    </recommendedName>
</protein>
<sequence length="639" mass="68424">MDCNVGFLGLGAIGFPMAIAVRRALNKKHTLYVFDVYKPSCERFKEQNSEFGPIEILETPRDIATKADAVISMVPGPPEVKKIFLDESTGMIGAPENPDRLFLECSTIDTETARSVSADVQKAKRGTYIDAPVSGGVPAAEKRTLSFIVGHSKPEGKSFVDARLNHLILSMGDPKKVFWCGGVGLGLAAKISNNYISCSVLLLIAEAMAIGVKAGVDPKLLQEVIHNSTGQTFMGDNVCPVPGVVAHAPSSNNWRLGFKTQMFLKDLSLGINTARQFDLNPSMAEQAYRVYEKAAKDPRCILPKLISDLGLKSVLVLSTPEQVELGQRVVKLADSKAVGIYSRATMHTPKHITEEALATAKDKQADGIVSVGGGSTIGLGKAISIRTGLPHLAIPTTYAGSEMTPILGETENGRKVTRRDPKVLPTAVLYDVDLTLTLPARMTIHSGINAIAHAVEALYASNSNPIINLMAAEGIKATSEGLSALKKDANDSTARYNTLYGAWLCGLCLGAVDMALHHKLCHTLGGMFDLQHAETHVAILPHAIAYNASTTPEAMKSIAKALPESDGDAIRGINALYRRLDIDVTLKGLGMPEEGIANAADIATQNSYKNPSPLEKNALQELIRRAWAGEATLESFPGR</sequence>
<evidence type="ECO:0000259" key="2">
    <source>
        <dbReference type="Pfam" id="PF00465"/>
    </source>
</evidence>
<evidence type="ECO:0000259" key="3">
    <source>
        <dbReference type="Pfam" id="PF03446"/>
    </source>
</evidence>
<feature type="domain" description="3-hydroxyisobutyrate dehydrogenase-like NAD-binding" evidence="4">
    <location>
        <begin position="184"/>
        <end position="296"/>
    </location>
</feature>
<accession>A0ABP0BHL7</accession>
<dbReference type="InterPro" id="IPR013328">
    <property type="entry name" value="6PGD_dom2"/>
</dbReference>
<dbReference type="Pfam" id="PF25137">
    <property type="entry name" value="ADH_Fe_C"/>
    <property type="match status" value="1"/>
</dbReference>
<keyword evidence="7" id="KW-1185">Reference proteome</keyword>
<dbReference type="CDD" id="cd08177">
    <property type="entry name" value="MAR"/>
    <property type="match status" value="1"/>
</dbReference>
<dbReference type="PANTHER" id="PTHR22981">
    <property type="entry name" value="3-HYDROXYISOBUTYRATE DEHYDROGENASE-RELATED"/>
    <property type="match status" value="1"/>
</dbReference>
<dbReference type="InterPro" id="IPR034786">
    <property type="entry name" value="MAR"/>
</dbReference>
<name>A0ABP0BHL7_9PEZI</name>
<evidence type="ECO:0000313" key="6">
    <source>
        <dbReference type="EMBL" id="CAK7218986.1"/>
    </source>
</evidence>
<dbReference type="Proteomes" id="UP001642482">
    <property type="component" value="Unassembled WGS sequence"/>
</dbReference>
<feature type="domain" description="6-phosphogluconate dehydrogenase NADP-binding" evidence="3">
    <location>
        <begin position="4"/>
        <end position="153"/>
    </location>
</feature>
<comment type="caution">
    <text evidence="6">The sequence shown here is derived from an EMBL/GenBank/DDBJ whole genome shotgun (WGS) entry which is preliminary data.</text>
</comment>
<dbReference type="InterPro" id="IPR008927">
    <property type="entry name" value="6-PGluconate_DH-like_C_sf"/>
</dbReference>
<evidence type="ECO:0008006" key="8">
    <source>
        <dbReference type="Google" id="ProtNLM"/>
    </source>
</evidence>
<feature type="domain" description="Alcohol dehydrogenase iron-type/glycerol dehydrogenase GldA" evidence="2">
    <location>
        <begin position="302"/>
        <end position="431"/>
    </location>
</feature>
<dbReference type="InterPro" id="IPR036291">
    <property type="entry name" value="NAD(P)-bd_dom_sf"/>
</dbReference>
<evidence type="ECO:0000259" key="5">
    <source>
        <dbReference type="Pfam" id="PF25137"/>
    </source>
</evidence>
<evidence type="ECO:0000259" key="4">
    <source>
        <dbReference type="Pfam" id="PF14833"/>
    </source>
</evidence>
<dbReference type="SUPFAM" id="SSF51735">
    <property type="entry name" value="NAD(P)-binding Rossmann-fold domains"/>
    <property type="match status" value="1"/>
</dbReference>
<dbReference type="InterPro" id="IPR056798">
    <property type="entry name" value="ADH_Fe_C"/>
</dbReference>
<dbReference type="Gene3D" id="1.20.1090.10">
    <property type="entry name" value="Dehydroquinate synthase-like - alpha domain"/>
    <property type="match status" value="1"/>
</dbReference>
<evidence type="ECO:0000313" key="7">
    <source>
        <dbReference type="Proteomes" id="UP001642482"/>
    </source>
</evidence>
<gene>
    <name evidence="6" type="ORF">SEUCBS140593_003740</name>
</gene>
<dbReference type="Gene3D" id="3.40.50.1970">
    <property type="match status" value="1"/>
</dbReference>
<proteinExistence type="predicted"/>
<dbReference type="InterPro" id="IPR029154">
    <property type="entry name" value="HIBADH-like_NADP-bd"/>
</dbReference>
<keyword evidence="1" id="KW-0560">Oxidoreductase</keyword>
<dbReference type="Gene3D" id="3.40.50.720">
    <property type="entry name" value="NAD(P)-binding Rossmann-like Domain"/>
    <property type="match status" value="1"/>
</dbReference>
<evidence type="ECO:0000256" key="1">
    <source>
        <dbReference type="ARBA" id="ARBA00023002"/>
    </source>
</evidence>
<dbReference type="Pfam" id="PF03446">
    <property type="entry name" value="NAD_binding_2"/>
    <property type="match status" value="1"/>
</dbReference>